<dbReference type="InterPro" id="IPR001789">
    <property type="entry name" value="Sig_transdc_resp-reg_receiver"/>
</dbReference>
<accession>A0A7Y0LCN8</accession>
<dbReference type="EMBL" id="JABBXH010000001">
    <property type="protein sequence ID" value="NMP30655.1"/>
    <property type="molecule type" value="Genomic_DNA"/>
</dbReference>
<dbReference type="SUPFAM" id="SSF46894">
    <property type="entry name" value="C-terminal effector domain of the bipartite response regulators"/>
    <property type="match status" value="1"/>
</dbReference>
<keyword evidence="1 6" id="KW-0597">Phosphoprotein</keyword>
<dbReference type="GO" id="GO:0005829">
    <property type="term" value="C:cytosol"/>
    <property type="evidence" value="ECO:0007669"/>
    <property type="project" value="TreeGrafter"/>
</dbReference>
<dbReference type="InterPro" id="IPR039420">
    <property type="entry name" value="WalR-like"/>
</dbReference>
<proteinExistence type="predicted"/>
<evidence type="ECO:0000256" key="2">
    <source>
        <dbReference type="ARBA" id="ARBA00023012"/>
    </source>
</evidence>
<keyword evidence="11" id="KW-1185">Reference proteome</keyword>
<dbReference type="InterPro" id="IPR011006">
    <property type="entry name" value="CheY-like_superfamily"/>
</dbReference>
<dbReference type="Gene3D" id="6.10.250.690">
    <property type="match status" value="1"/>
</dbReference>
<dbReference type="Pfam" id="PF00072">
    <property type="entry name" value="Response_reg"/>
    <property type="match status" value="1"/>
</dbReference>
<evidence type="ECO:0000256" key="7">
    <source>
        <dbReference type="PROSITE-ProRule" id="PRU01091"/>
    </source>
</evidence>
<dbReference type="AlphaFoldDB" id="A0A7Y0LCN8"/>
<organism evidence="10 11">
    <name type="scientific">Thalassotalea algicola</name>
    <dbReference type="NCBI Taxonomy" id="2716224"/>
    <lineage>
        <taxon>Bacteria</taxon>
        <taxon>Pseudomonadati</taxon>
        <taxon>Pseudomonadota</taxon>
        <taxon>Gammaproteobacteria</taxon>
        <taxon>Alteromonadales</taxon>
        <taxon>Colwelliaceae</taxon>
        <taxon>Thalassotalea</taxon>
    </lineage>
</organism>
<dbReference type="PROSITE" id="PS51755">
    <property type="entry name" value="OMPR_PHOB"/>
    <property type="match status" value="1"/>
</dbReference>
<dbReference type="GO" id="GO:0000976">
    <property type="term" value="F:transcription cis-regulatory region binding"/>
    <property type="evidence" value="ECO:0007669"/>
    <property type="project" value="TreeGrafter"/>
</dbReference>
<dbReference type="InterPro" id="IPR016032">
    <property type="entry name" value="Sig_transdc_resp-reg_C-effctor"/>
</dbReference>
<reference evidence="10 11" key="1">
    <citation type="submission" date="2020-04" db="EMBL/GenBank/DDBJ databases">
        <title>Thalassotalea sp. M1531, isolated from the surface of marine red alga.</title>
        <authorList>
            <person name="Pang L."/>
            <person name="Lu D.-C."/>
        </authorList>
    </citation>
    <scope>NUCLEOTIDE SEQUENCE [LARGE SCALE GENOMIC DNA]</scope>
    <source>
        <strain evidence="10 11">M1531</strain>
    </source>
</reference>
<protein>
    <submittedName>
        <fullName evidence="10">Response regulator transcription factor</fullName>
    </submittedName>
</protein>
<dbReference type="GO" id="GO:0006355">
    <property type="term" value="P:regulation of DNA-templated transcription"/>
    <property type="evidence" value="ECO:0007669"/>
    <property type="project" value="InterPro"/>
</dbReference>
<dbReference type="SMART" id="SM00862">
    <property type="entry name" value="Trans_reg_C"/>
    <property type="match status" value="1"/>
</dbReference>
<evidence type="ECO:0000256" key="6">
    <source>
        <dbReference type="PROSITE-ProRule" id="PRU00169"/>
    </source>
</evidence>
<dbReference type="SUPFAM" id="SSF52172">
    <property type="entry name" value="CheY-like"/>
    <property type="match status" value="1"/>
</dbReference>
<keyword evidence="4 7" id="KW-0238">DNA-binding</keyword>
<dbReference type="GO" id="GO:0032993">
    <property type="term" value="C:protein-DNA complex"/>
    <property type="evidence" value="ECO:0007669"/>
    <property type="project" value="TreeGrafter"/>
</dbReference>
<keyword evidence="3" id="KW-0805">Transcription regulation</keyword>
<dbReference type="PANTHER" id="PTHR48111">
    <property type="entry name" value="REGULATOR OF RPOS"/>
    <property type="match status" value="1"/>
</dbReference>
<dbReference type="PANTHER" id="PTHR48111:SF1">
    <property type="entry name" value="TWO-COMPONENT RESPONSE REGULATOR ORR33"/>
    <property type="match status" value="1"/>
</dbReference>
<dbReference type="SMART" id="SM00448">
    <property type="entry name" value="REC"/>
    <property type="match status" value="1"/>
</dbReference>
<feature type="DNA-binding region" description="OmpR/PhoB-type" evidence="7">
    <location>
        <begin position="130"/>
        <end position="229"/>
    </location>
</feature>
<evidence type="ECO:0000256" key="1">
    <source>
        <dbReference type="ARBA" id="ARBA00022553"/>
    </source>
</evidence>
<gene>
    <name evidence="10" type="ORF">HII17_03685</name>
</gene>
<feature type="domain" description="Response regulatory" evidence="8">
    <location>
        <begin position="3"/>
        <end position="116"/>
    </location>
</feature>
<dbReference type="CDD" id="cd00383">
    <property type="entry name" value="trans_reg_C"/>
    <property type="match status" value="1"/>
</dbReference>
<name>A0A7Y0LCN8_9GAMM</name>
<evidence type="ECO:0000256" key="5">
    <source>
        <dbReference type="ARBA" id="ARBA00023163"/>
    </source>
</evidence>
<comment type="caution">
    <text evidence="10">The sequence shown here is derived from an EMBL/GenBank/DDBJ whole genome shotgun (WGS) entry which is preliminary data.</text>
</comment>
<dbReference type="PROSITE" id="PS50110">
    <property type="entry name" value="RESPONSE_REGULATORY"/>
    <property type="match status" value="1"/>
</dbReference>
<dbReference type="InterPro" id="IPR001867">
    <property type="entry name" value="OmpR/PhoB-type_DNA-bd"/>
</dbReference>
<dbReference type="Gene3D" id="1.10.10.10">
    <property type="entry name" value="Winged helix-like DNA-binding domain superfamily/Winged helix DNA-binding domain"/>
    <property type="match status" value="1"/>
</dbReference>
<dbReference type="InterPro" id="IPR036388">
    <property type="entry name" value="WH-like_DNA-bd_sf"/>
</dbReference>
<sequence length="232" mass="26030">MPNILMIDDDKDLTDSLTLFFKKHHLELVVANDPLVGLDLIGEAHPALLLLDVMMPKVDGFTLCKQVREKSALPIIMLTARGKLEDKIYGFELGVDDYLPKPFEPLELLARVQALLRRSELQGPTEETLNMMIQFSGLDIIASQQRVNVDGVDIQLSGMEFHLLHTLATHPGKVFNREQIIGVLKGVEVDLYGRAVDILLSRLRQKLNDSATSPRFIKTIRGMGYTFIAKPL</sequence>
<keyword evidence="5" id="KW-0804">Transcription</keyword>
<feature type="modified residue" description="4-aspartylphosphate" evidence="6">
    <location>
        <position position="52"/>
    </location>
</feature>
<feature type="domain" description="OmpR/PhoB-type" evidence="9">
    <location>
        <begin position="130"/>
        <end position="229"/>
    </location>
</feature>
<evidence type="ECO:0000313" key="10">
    <source>
        <dbReference type="EMBL" id="NMP30655.1"/>
    </source>
</evidence>
<evidence type="ECO:0000259" key="9">
    <source>
        <dbReference type="PROSITE" id="PS51755"/>
    </source>
</evidence>
<evidence type="ECO:0000313" key="11">
    <source>
        <dbReference type="Proteomes" id="UP000568664"/>
    </source>
</evidence>
<dbReference type="GO" id="GO:0000156">
    <property type="term" value="F:phosphorelay response regulator activity"/>
    <property type="evidence" value="ECO:0007669"/>
    <property type="project" value="TreeGrafter"/>
</dbReference>
<dbReference type="RefSeq" id="WP_169073941.1">
    <property type="nucleotide sequence ID" value="NZ_JABBXH010000001.1"/>
</dbReference>
<evidence type="ECO:0000256" key="3">
    <source>
        <dbReference type="ARBA" id="ARBA00023015"/>
    </source>
</evidence>
<dbReference type="Gene3D" id="3.40.50.2300">
    <property type="match status" value="1"/>
</dbReference>
<evidence type="ECO:0000259" key="8">
    <source>
        <dbReference type="PROSITE" id="PS50110"/>
    </source>
</evidence>
<dbReference type="Proteomes" id="UP000568664">
    <property type="component" value="Unassembled WGS sequence"/>
</dbReference>
<dbReference type="Pfam" id="PF00486">
    <property type="entry name" value="Trans_reg_C"/>
    <property type="match status" value="1"/>
</dbReference>
<keyword evidence="2" id="KW-0902">Two-component regulatory system</keyword>
<evidence type="ECO:0000256" key="4">
    <source>
        <dbReference type="ARBA" id="ARBA00023125"/>
    </source>
</evidence>